<dbReference type="Proteomes" id="UP000759131">
    <property type="component" value="Unassembled WGS sequence"/>
</dbReference>
<dbReference type="EMBL" id="OC854830">
    <property type="protein sequence ID" value="CAD7620499.1"/>
    <property type="molecule type" value="Genomic_DNA"/>
</dbReference>
<dbReference type="EMBL" id="CAJPIZ010000255">
    <property type="protein sequence ID" value="CAG2100929.1"/>
    <property type="molecule type" value="Genomic_DNA"/>
</dbReference>
<feature type="domain" description="C2H2-type" evidence="10">
    <location>
        <begin position="170"/>
        <end position="200"/>
    </location>
</feature>
<comment type="subcellular location">
    <subcellularLocation>
        <location evidence="1">Nucleus</location>
    </subcellularLocation>
</comment>
<keyword evidence="5" id="KW-0805">Transcription regulation</keyword>
<dbReference type="SMART" id="SM00355">
    <property type="entry name" value="ZnF_C2H2"/>
    <property type="match status" value="12"/>
</dbReference>
<feature type="domain" description="C2H2-type" evidence="10">
    <location>
        <begin position="532"/>
        <end position="562"/>
    </location>
</feature>
<feature type="domain" description="C2H2-type" evidence="10">
    <location>
        <begin position="200"/>
        <end position="229"/>
    </location>
</feature>
<reference evidence="11" key="1">
    <citation type="submission" date="2020-11" db="EMBL/GenBank/DDBJ databases">
        <authorList>
            <person name="Tran Van P."/>
        </authorList>
    </citation>
    <scope>NUCLEOTIDE SEQUENCE</scope>
</reference>
<dbReference type="InterPro" id="IPR036236">
    <property type="entry name" value="Znf_C2H2_sf"/>
</dbReference>
<feature type="compositionally biased region" description="Basic and acidic residues" evidence="9">
    <location>
        <begin position="489"/>
        <end position="499"/>
    </location>
</feature>
<evidence type="ECO:0000256" key="2">
    <source>
        <dbReference type="ARBA" id="ARBA00022723"/>
    </source>
</evidence>
<evidence type="ECO:0000256" key="3">
    <source>
        <dbReference type="ARBA" id="ARBA00022771"/>
    </source>
</evidence>
<dbReference type="SUPFAM" id="SSF57667">
    <property type="entry name" value="beta-beta-alpha zinc fingers"/>
    <property type="match status" value="3"/>
</dbReference>
<evidence type="ECO:0000256" key="9">
    <source>
        <dbReference type="SAM" id="MobiDB-lite"/>
    </source>
</evidence>
<keyword evidence="7" id="KW-0539">Nucleus</keyword>
<keyword evidence="4" id="KW-0862">Zinc</keyword>
<organism evidence="11">
    <name type="scientific">Medioppia subpectinata</name>
    <dbReference type="NCBI Taxonomy" id="1979941"/>
    <lineage>
        <taxon>Eukaryota</taxon>
        <taxon>Metazoa</taxon>
        <taxon>Ecdysozoa</taxon>
        <taxon>Arthropoda</taxon>
        <taxon>Chelicerata</taxon>
        <taxon>Arachnida</taxon>
        <taxon>Acari</taxon>
        <taxon>Acariformes</taxon>
        <taxon>Sarcoptiformes</taxon>
        <taxon>Oribatida</taxon>
        <taxon>Brachypylina</taxon>
        <taxon>Oppioidea</taxon>
        <taxon>Oppiidae</taxon>
        <taxon>Medioppia</taxon>
    </lineage>
</organism>
<dbReference type="GO" id="GO:0006357">
    <property type="term" value="P:regulation of transcription by RNA polymerase II"/>
    <property type="evidence" value="ECO:0007669"/>
    <property type="project" value="TreeGrafter"/>
</dbReference>
<dbReference type="PROSITE" id="PS00028">
    <property type="entry name" value="ZINC_FINGER_C2H2_1"/>
    <property type="match status" value="7"/>
</dbReference>
<evidence type="ECO:0000259" key="10">
    <source>
        <dbReference type="PROSITE" id="PS50157"/>
    </source>
</evidence>
<proteinExistence type="predicted"/>
<evidence type="ECO:0000313" key="11">
    <source>
        <dbReference type="EMBL" id="CAD7620499.1"/>
    </source>
</evidence>
<feature type="domain" description="C2H2-type" evidence="10">
    <location>
        <begin position="690"/>
        <end position="719"/>
    </location>
</feature>
<sequence length="835" mass="96440">MLTIIDGEDNQDFWLLCQSLDQLSDETYGSVGHHMKTEFEDQMKSPLNDRQLAQRYETQEVNQSIDDNSDGVNEDMFDNLYESNGLELGSVIKIEPEDNYVEPINIAIEPLLPQSKPSTSQSFQEMVNEDINEESSEDSMEMPSNESMSQFLRQNKTKRTECFDRTVNALICPINECHKSFQKDQYFQQHLQRIHTTKQYICTHEGCGKGLKTAGTLKRHQLIHNNNKSFHCPHNGCQYKAISKRYLKSHLKTHSTVITDRVNRCPVSDCQMAFKSKNELNVHRLTHGSGPAIKCETKGCNDMFYTFSQRLRHRVSVHNRRTYSYRRGKQWFEWKGKTETQEVKQTIDDNNDGVNEDMFDNNSKPVETKLIAGKLQSLALKCGVTDCQMIFASKGDLYQHLDQHMNDLELRPMNTEMETLLNTEGVNKDMSDNSYDSNGLDLRVDIKEELVAYYVEPINTDISTMNVGMQRQVNSISKPSTSQSSQEMVNKDMNGKSSEDSMEMPSKQSMSQLLAQNKTKRKQCFDRTLKAFICPINKCHKSYETDSKFATHLWNIHTTRHHVCTHEGCGQAFKTKYNLRQHLLVYKNNKSLHCPHNGCQYKAISNQCLKIHLKSHSVYKCDVNGCVYQTLHKGIFKKHCARHEVYNVRTIECGIDGCIDMFCNEDQRNRHLWEAHSRRLLYGAEDKYQFRCQRTHCGQVFTTNEMLAQHMNGHNCVEETNEMIGSQSEDKPKNVIQEQPKSVRTTRDNYVCRLLGDKSVTPHFNARLWGLPVISLVSTGEGKFGNKRRRYRYAGSQHLAVGYRVRLGKLPHLMAGPDRCVKRWTFNSFFDKNAV</sequence>
<accession>A0A7R9PTX7</accession>
<evidence type="ECO:0000256" key="6">
    <source>
        <dbReference type="ARBA" id="ARBA00023163"/>
    </source>
</evidence>
<keyword evidence="6" id="KW-0804">Transcription</keyword>
<dbReference type="Gene3D" id="3.30.160.60">
    <property type="entry name" value="Classic Zinc Finger"/>
    <property type="match status" value="3"/>
</dbReference>
<name>A0A7R9PTX7_9ACAR</name>
<keyword evidence="12" id="KW-1185">Reference proteome</keyword>
<evidence type="ECO:0000256" key="1">
    <source>
        <dbReference type="ARBA" id="ARBA00004123"/>
    </source>
</evidence>
<dbReference type="PANTHER" id="PTHR46179:SF13">
    <property type="entry name" value="C2H2-TYPE DOMAIN-CONTAINING PROTEIN"/>
    <property type="match status" value="1"/>
</dbReference>
<evidence type="ECO:0000256" key="4">
    <source>
        <dbReference type="ARBA" id="ARBA00022833"/>
    </source>
</evidence>
<feature type="domain" description="C2H2-type" evidence="10">
    <location>
        <begin position="562"/>
        <end position="591"/>
    </location>
</feature>
<dbReference type="InterPro" id="IPR013087">
    <property type="entry name" value="Znf_C2H2_type"/>
</dbReference>
<keyword evidence="3 8" id="KW-0863">Zinc-finger</keyword>
<gene>
    <name evidence="11" type="ORF">OSB1V03_LOCUS984</name>
</gene>
<feature type="region of interest" description="Disordered" evidence="9">
    <location>
        <begin position="475"/>
        <end position="507"/>
    </location>
</feature>
<feature type="compositionally biased region" description="Low complexity" evidence="9">
    <location>
        <begin position="475"/>
        <end position="485"/>
    </location>
</feature>
<dbReference type="AlphaFoldDB" id="A0A7R9PTX7"/>
<evidence type="ECO:0000313" key="12">
    <source>
        <dbReference type="Proteomes" id="UP000759131"/>
    </source>
</evidence>
<evidence type="ECO:0000256" key="5">
    <source>
        <dbReference type="ARBA" id="ARBA00023015"/>
    </source>
</evidence>
<dbReference type="Pfam" id="PF00096">
    <property type="entry name" value="zf-C2H2"/>
    <property type="match status" value="4"/>
</dbReference>
<evidence type="ECO:0000256" key="7">
    <source>
        <dbReference type="ARBA" id="ARBA00023242"/>
    </source>
</evidence>
<keyword evidence="2" id="KW-0479">Metal-binding</keyword>
<dbReference type="GO" id="GO:0005634">
    <property type="term" value="C:nucleus"/>
    <property type="evidence" value="ECO:0007669"/>
    <property type="project" value="UniProtKB-SubCell"/>
</dbReference>
<dbReference type="GO" id="GO:0008270">
    <property type="term" value="F:zinc ion binding"/>
    <property type="evidence" value="ECO:0007669"/>
    <property type="project" value="UniProtKB-KW"/>
</dbReference>
<evidence type="ECO:0000256" key="8">
    <source>
        <dbReference type="PROSITE-ProRule" id="PRU00042"/>
    </source>
</evidence>
<dbReference type="PANTHER" id="PTHR46179">
    <property type="entry name" value="ZINC FINGER PROTEIN"/>
    <property type="match status" value="1"/>
</dbReference>
<dbReference type="PROSITE" id="PS50157">
    <property type="entry name" value="ZINC_FINGER_C2H2_2"/>
    <property type="match status" value="5"/>
</dbReference>
<protein>
    <recommendedName>
        <fullName evidence="10">C2H2-type domain-containing protein</fullName>
    </recommendedName>
</protein>
<dbReference type="InterPro" id="IPR051061">
    <property type="entry name" value="Zinc_finger_trans_reg"/>
</dbReference>